<protein>
    <submittedName>
        <fullName evidence="3">NADP oxidoreductase</fullName>
    </submittedName>
</protein>
<dbReference type="EMBL" id="BMIB01000002">
    <property type="protein sequence ID" value="GGH64433.1"/>
    <property type="molecule type" value="Genomic_DNA"/>
</dbReference>
<dbReference type="AlphaFoldDB" id="A0A917IV15"/>
<dbReference type="PANTHER" id="PTHR14239">
    <property type="entry name" value="DUDULIN-RELATED"/>
    <property type="match status" value="1"/>
</dbReference>
<dbReference type="SUPFAM" id="SSF51735">
    <property type="entry name" value="NAD(P)-binding Rossmann-fold domains"/>
    <property type="match status" value="1"/>
</dbReference>
<name>A0A917IV15_9BACT</name>
<reference evidence="3" key="1">
    <citation type="journal article" date="2014" name="Int. J. Syst. Evol. Microbiol.">
        <title>Complete genome sequence of Corynebacterium casei LMG S-19264T (=DSM 44701T), isolated from a smear-ripened cheese.</title>
        <authorList>
            <consortium name="US DOE Joint Genome Institute (JGI-PGF)"/>
            <person name="Walter F."/>
            <person name="Albersmeier A."/>
            <person name="Kalinowski J."/>
            <person name="Ruckert C."/>
        </authorList>
    </citation>
    <scope>NUCLEOTIDE SEQUENCE</scope>
    <source>
        <strain evidence="3">CGMCC 1.15290</strain>
    </source>
</reference>
<dbReference type="Proteomes" id="UP000627292">
    <property type="component" value="Unassembled WGS sequence"/>
</dbReference>
<keyword evidence="4" id="KW-1185">Reference proteome</keyword>
<evidence type="ECO:0000256" key="1">
    <source>
        <dbReference type="ARBA" id="ARBA00023002"/>
    </source>
</evidence>
<comment type="caution">
    <text evidence="3">The sequence shown here is derived from an EMBL/GenBank/DDBJ whole genome shotgun (WGS) entry which is preliminary data.</text>
</comment>
<accession>A0A917IV15</accession>
<evidence type="ECO:0000313" key="3">
    <source>
        <dbReference type="EMBL" id="GGH64433.1"/>
    </source>
</evidence>
<dbReference type="PANTHER" id="PTHR14239:SF10">
    <property type="entry name" value="REDUCTASE"/>
    <property type="match status" value="1"/>
</dbReference>
<evidence type="ECO:0000313" key="4">
    <source>
        <dbReference type="Proteomes" id="UP000627292"/>
    </source>
</evidence>
<reference evidence="3" key="2">
    <citation type="submission" date="2020-09" db="EMBL/GenBank/DDBJ databases">
        <authorList>
            <person name="Sun Q."/>
            <person name="Zhou Y."/>
        </authorList>
    </citation>
    <scope>NUCLEOTIDE SEQUENCE</scope>
    <source>
        <strain evidence="3">CGMCC 1.15290</strain>
    </source>
</reference>
<keyword evidence="1" id="KW-0560">Oxidoreductase</keyword>
<gene>
    <name evidence="3" type="ORF">GCM10011379_16480</name>
</gene>
<dbReference type="InterPro" id="IPR036291">
    <property type="entry name" value="NAD(P)-bd_dom_sf"/>
</dbReference>
<dbReference type="Gene3D" id="3.40.50.720">
    <property type="entry name" value="NAD(P)-binding Rossmann-like Domain"/>
    <property type="match status" value="1"/>
</dbReference>
<dbReference type="InterPro" id="IPR028939">
    <property type="entry name" value="P5C_Rdtase_cat_N"/>
</dbReference>
<evidence type="ECO:0000259" key="2">
    <source>
        <dbReference type="Pfam" id="PF03807"/>
    </source>
</evidence>
<organism evidence="3 4">
    <name type="scientific">Filimonas zeae</name>
    <dbReference type="NCBI Taxonomy" id="1737353"/>
    <lineage>
        <taxon>Bacteria</taxon>
        <taxon>Pseudomonadati</taxon>
        <taxon>Bacteroidota</taxon>
        <taxon>Chitinophagia</taxon>
        <taxon>Chitinophagales</taxon>
        <taxon>Chitinophagaceae</taxon>
        <taxon>Filimonas</taxon>
    </lineage>
</organism>
<sequence length="200" mass="20427">MKKSIGIIGAGNIGKTVARHLVNAGFSVTISNSSGPESLAGTVAELGNGAVAGTIQQAAAADIVLLALPWGAVPGLAGVTDWTDKVVIDATNHFITFAPDFQLADLGGKASSQVVAGYVPGARVVKSFNTLYFKILEKNPQEAGGRRVMFLSGDDGAAKTDVAAVIDAIGFAPVDLGDLATSSKLQQPKQALASLNLIRL</sequence>
<dbReference type="GO" id="GO:0016491">
    <property type="term" value="F:oxidoreductase activity"/>
    <property type="evidence" value="ECO:0007669"/>
    <property type="project" value="UniProtKB-KW"/>
</dbReference>
<dbReference type="InterPro" id="IPR051267">
    <property type="entry name" value="STEAP_metalloreductase"/>
</dbReference>
<dbReference type="Pfam" id="PF03807">
    <property type="entry name" value="F420_oxidored"/>
    <property type="match status" value="1"/>
</dbReference>
<feature type="domain" description="Pyrroline-5-carboxylate reductase catalytic N-terminal" evidence="2">
    <location>
        <begin position="5"/>
        <end position="93"/>
    </location>
</feature>
<proteinExistence type="predicted"/>